<sequence>MRPRVAVAAGVLACGAALPLAGTAFAQDLDCADFATQPEAQEFFGHQGSGDPHRLDADDDGEACEDRPSGSDSSSSVAVPNEDGGGSDQGAMPSGGVEAGHGGMAENASDSAGQWSLAVGALLTASGVVVLRRRRVGGTG</sequence>
<feature type="region of interest" description="Disordered" evidence="1">
    <location>
        <begin position="40"/>
        <end position="111"/>
    </location>
</feature>
<evidence type="ECO:0000256" key="1">
    <source>
        <dbReference type="SAM" id="MobiDB-lite"/>
    </source>
</evidence>
<organism evidence="4 5">
    <name type="scientific">Saccharopolyspora terrae</name>
    <dbReference type="NCBI Taxonomy" id="2530384"/>
    <lineage>
        <taxon>Bacteria</taxon>
        <taxon>Bacillati</taxon>
        <taxon>Actinomycetota</taxon>
        <taxon>Actinomycetes</taxon>
        <taxon>Pseudonocardiales</taxon>
        <taxon>Pseudonocardiaceae</taxon>
        <taxon>Saccharopolyspora</taxon>
    </lineage>
</organism>
<name>A0A4R4VMK0_9PSEU</name>
<dbReference type="RefSeq" id="WP_132673843.1">
    <property type="nucleotide sequence ID" value="NZ_SMKS01000013.1"/>
</dbReference>
<dbReference type="EMBL" id="SMKS01000013">
    <property type="protein sequence ID" value="TDD07048.1"/>
    <property type="molecule type" value="Genomic_DNA"/>
</dbReference>
<feature type="chain" id="PRO_5020985476" evidence="2">
    <location>
        <begin position="27"/>
        <end position="140"/>
    </location>
</feature>
<reference evidence="4 5" key="1">
    <citation type="submission" date="2019-03" db="EMBL/GenBank/DDBJ databases">
        <title>Draft genome sequences of novel Actinobacteria.</title>
        <authorList>
            <person name="Sahin N."/>
            <person name="Ay H."/>
            <person name="Saygin H."/>
        </authorList>
    </citation>
    <scope>NUCLEOTIDE SEQUENCE [LARGE SCALE GENOMIC DNA]</scope>
    <source>
        <strain evidence="4 5">16K309</strain>
    </source>
</reference>
<protein>
    <submittedName>
        <fullName evidence="4">Excalibur calcium-binding domain-containing protein</fullName>
    </submittedName>
</protein>
<accession>A0A4R4VMK0</accession>
<feature type="domain" description="Excalibur calcium-binding" evidence="3">
    <location>
        <begin position="30"/>
        <end position="65"/>
    </location>
</feature>
<feature type="signal peptide" evidence="2">
    <location>
        <begin position="1"/>
        <end position="26"/>
    </location>
</feature>
<evidence type="ECO:0000313" key="5">
    <source>
        <dbReference type="Proteomes" id="UP000295674"/>
    </source>
</evidence>
<evidence type="ECO:0000313" key="4">
    <source>
        <dbReference type="EMBL" id="TDD07048.1"/>
    </source>
</evidence>
<comment type="caution">
    <text evidence="4">The sequence shown here is derived from an EMBL/GenBank/DDBJ whole genome shotgun (WGS) entry which is preliminary data.</text>
</comment>
<dbReference type="InterPro" id="IPR008613">
    <property type="entry name" value="Excalibur_Ca-bd_domain"/>
</dbReference>
<dbReference type="OrthoDB" id="5681216at2"/>
<evidence type="ECO:0000256" key="2">
    <source>
        <dbReference type="SAM" id="SignalP"/>
    </source>
</evidence>
<dbReference type="Pfam" id="PF05901">
    <property type="entry name" value="Excalibur"/>
    <property type="match status" value="1"/>
</dbReference>
<keyword evidence="2" id="KW-0732">Signal</keyword>
<keyword evidence="5" id="KW-1185">Reference proteome</keyword>
<dbReference type="AlphaFoldDB" id="A0A4R4VMK0"/>
<evidence type="ECO:0000259" key="3">
    <source>
        <dbReference type="Pfam" id="PF05901"/>
    </source>
</evidence>
<proteinExistence type="predicted"/>
<dbReference type="Proteomes" id="UP000295674">
    <property type="component" value="Unassembled WGS sequence"/>
</dbReference>
<gene>
    <name evidence="4" type="ORF">E1181_10780</name>
</gene>